<reference evidence="2" key="2">
    <citation type="journal article" date="2021" name="PeerJ">
        <title>Extensive microbial diversity within the chicken gut microbiome revealed by metagenomics and culture.</title>
        <authorList>
            <person name="Gilroy R."/>
            <person name="Ravi A."/>
            <person name="Getino M."/>
            <person name="Pursley I."/>
            <person name="Horton D.L."/>
            <person name="Alikhan N.F."/>
            <person name="Baker D."/>
            <person name="Gharbi K."/>
            <person name="Hall N."/>
            <person name="Watson M."/>
            <person name="Adriaenssens E.M."/>
            <person name="Foster-Nyarko E."/>
            <person name="Jarju S."/>
            <person name="Secka A."/>
            <person name="Antonio M."/>
            <person name="Oren A."/>
            <person name="Chaudhuri R.R."/>
            <person name="La Ragione R."/>
            <person name="Hildebrand F."/>
            <person name="Pallen M.J."/>
        </authorList>
    </citation>
    <scope>NUCLEOTIDE SEQUENCE</scope>
    <source>
        <strain evidence="2">4509</strain>
    </source>
</reference>
<feature type="transmembrane region" description="Helical" evidence="1">
    <location>
        <begin position="6"/>
        <end position="27"/>
    </location>
</feature>
<evidence type="ECO:0000256" key="1">
    <source>
        <dbReference type="SAM" id="Phobius"/>
    </source>
</evidence>
<dbReference type="AlphaFoldDB" id="A0A9D1ISR6"/>
<comment type="caution">
    <text evidence="2">The sequence shown here is derived from an EMBL/GenBank/DDBJ whole genome shotgun (WGS) entry which is preliminary data.</text>
</comment>
<evidence type="ECO:0000313" key="2">
    <source>
        <dbReference type="EMBL" id="HIU42036.1"/>
    </source>
</evidence>
<name>A0A9D1ISR6_9FIRM</name>
<sequence length="118" mass="13173">MAMELVWSILAVLGAAAASVGVVWLLGRWLMKEESARLPVLVPVWGDAEELSLQLAGVYWRQPFWKREEPNFWLLDLGLTPAGRRQVALLTKQWGELPLCRPEQLPGLLAALGLEKGE</sequence>
<organism evidence="2 3">
    <name type="scientific">Candidatus Egerieicola faecale</name>
    <dbReference type="NCBI Taxonomy" id="2840774"/>
    <lineage>
        <taxon>Bacteria</taxon>
        <taxon>Bacillati</taxon>
        <taxon>Bacillota</taxon>
        <taxon>Clostridia</taxon>
        <taxon>Eubacteriales</taxon>
        <taxon>Oscillospiraceae</taxon>
        <taxon>Oscillospiraceae incertae sedis</taxon>
        <taxon>Candidatus Egerieicola</taxon>
    </lineage>
</organism>
<protein>
    <submittedName>
        <fullName evidence="2">Uncharacterized protein</fullName>
    </submittedName>
</protein>
<gene>
    <name evidence="2" type="ORF">IAD19_05730</name>
</gene>
<accession>A0A9D1ISR6</accession>
<reference evidence="2" key="1">
    <citation type="submission" date="2020-10" db="EMBL/GenBank/DDBJ databases">
        <authorList>
            <person name="Gilroy R."/>
        </authorList>
    </citation>
    <scope>NUCLEOTIDE SEQUENCE</scope>
    <source>
        <strain evidence="2">4509</strain>
    </source>
</reference>
<evidence type="ECO:0000313" key="3">
    <source>
        <dbReference type="Proteomes" id="UP000824082"/>
    </source>
</evidence>
<keyword evidence="1" id="KW-1133">Transmembrane helix</keyword>
<dbReference type="Proteomes" id="UP000824082">
    <property type="component" value="Unassembled WGS sequence"/>
</dbReference>
<keyword evidence="1" id="KW-0472">Membrane</keyword>
<dbReference type="EMBL" id="DVMX01000112">
    <property type="protein sequence ID" value="HIU42036.1"/>
    <property type="molecule type" value="Genomic_DNA"/>
</dbReference>
<keyword evidence="1" id="KW-0812">Transmembrane</keyword>
<proteinExistence type="predicted"/>